<reference evidence="9" key="1">
    <citation type="journal article" date="2014" name="Nucleic Acids Res.">
        <title>The evolutionary dynamics of variant antigen genes in Babesia reveal a history of genomic innovation underlying host-parasite interaction.</title>
        <authorList>
            <person name="Jackson A.P."/>
            <person name="Otto T.D."/>
            <person name="Darby A."/>
            <person name="Ramaprasad A."/>
            <person name="Xia D."/>
            <person name="Echaide I.E."/>
            <person name="Farber M."/>
            <person name="Gahlot S."/>
            <person name="Gamble J."/>
            <person name="Gupta D."/>
            <person name="Gupta Y."/>
            <person name="Jackson L."/>
            <person name="Malandrin L."/>
            <person name="Malas T.B."/>
            <person name="Moussa E."/>
            <person name="Nair M."/>
            <person name="Reid A.J."/>
            <person name="Sanders M."/>
            <person name="Sharma J."/>
            <person name="Tracey A."/>
            <person name="Quail M.A."/>
            <person name="Weir W."/>
            <person name="Wastling J.M."/>
            <person name="Hall N."/>
            <person name="Willadsen P."/>
            <person name="Lingelbach K."/>
            <person name="Shiels B."/>
            <person name="Tait A."/>
            <person name="Berriman M."/>
            <person name="Allred D.R."/>
            <person name="Pain A."/>
        </authorList>
    </citation>
    <scope>NUCLEOTIDE SEQUENCE</scope>
    <source>
        <strain evidence="9">1802A</strain>
    </source>
</reference>
<feature type="region of interest" description="Disordered" evidence="6">
    <location>
        <begin position="18"/>
        <end position="40"/>
    </location>
</feature>
<dbReference type="GO" id="GO:0006820">
    <property type="term" value="P:monoatomic anion transport"/>
    <property type="evidence" value="ECO:0007669"/>
    <property type="project" value="TreeGrafter"/>
</dbReference>
<dbReference type="SUPFAM" id="SSF50182">
    <property type="entry name" value="Sm-like ribonucleoproteins"/>
    <property type="match status" value="1"/>
</dbReference>
<feature type="transmembrane region" description="Helical" evidence="7">
    <location>
        <begin position="631"/>
        <end position="657"/>
    </location>
</feature>
<evidence type="ECO:0000256" key="2">
    <source>
        <dbReference type="ARBA" id="ARBA00008017"/>
    </source>
</evidence>
<proteinExistence type="inferred from homology"/>
<keyword evidence="10" id="KW-1185">Reference proteome</keyword>
<dbReference type="Pfam" id="PF00924">
    <property type="entry name" value="MS_channel_2nd"/>
    <property type="match status" value="1"/>
</dbReference>
<keyword evidence="4 7" id="KW-1133">Transmembrane helix</keyword>
<feature type="region of interest" description="Disordered" evidence="6">
    <location>
        <begin position="439"/>
        <end position="465"/>
    </location>
</feature>
<comment type="subcellular location">
    <subcellularLocation>
        <location evidence="1">Membrane</location>
        <topology evidence="1">Multi-pass membrane protein</topology>
    </subcellularLocation>
</comment>
<dbReference type="PANTHER" id="PTHR31618">
    <property type="entry name" value="MECHANOSENSITIVE ION CHANNEL PROTEIN 5"/>
    <property type="match status" value="1"/>
</dbReference>
<dbReference type="GO" id="GO:0008381">
    <property type="term" value="F:mechanosensitive monoatomic ion channel activity"/>
    <property type="evidence" value="ECO:0007669"/>
    <property type="project" value="TreeGrafter"/>
</dbReference>
<evidence type="ECO:0000313" key="9">
    <source>
        <dbReference type="EMBL" id="KAK1938314.1"/>
    </source>
</evidence>
<comment type="caution">
    <text evidence="9">The sequence shown here is derived from an EMBL/GenBank/DDBJ whole genome shotgun (WGS) entry which is preliminary data.</text>
</comment>
<evidence type="ECO:0000259" key="8">
    <source>
        <dbReference type="Pfam" id="PF00924"/>
    </source>
</evidence>
<dbReference type="EMBL" id="JAHBMH010000024">
    <property type="protein sequence ID" value="KAK1938314.1"/>
    <property type="molecule type" value="Genomic_DNA"/>
</dbReference>
<dbReference type="InterPro" id="IPR016688">
    <property type="entry name" value="MscS-like_plants/fungi"/>
</dbReference>
<feature type="compositionally biased region" description="Low complexity" evidence="6">
    <location>
        <begin position="22"/>
        <end position="40"/>
    </location>
</feature>
<dbReference type="InterPro" id="IPR006685">
    <property type="entry name" value="MscS_channel_2nd"/>
</dbReference>
<feature type="transmembrane region" description="Helical" evidence="7">
    <location>
        <begin position="81"/>
        <end position="102"/>
    </location>
</feature>
<keyword evidence="5 7" id="KW-0472">Membrane</keyword>
<dbReference type="Gene3D" id="2.30.30.60">
    <property type="match status" value="1"/>
</dbReference>
<protein>
    <recommendedName>
        <fullName evidence="8">Mechanosensitive ion channel MscS domain-containing protein</fullName>
    </recommendedName>
</protein>
<dbReference type="PANTHER" id="PTHR31618:SF1">
    <property type="entry name" value="EF-HAND DOMAIN-CONTAINING PROTEIN"/>
    <property type="match status" value="1"/>
</dbReference>
<evidence type="ECO:0000313" key="10">
    <source>
        <dbReference type="Proteomes" id="UP001195914"/>
    </source>
</evidence>
<dbReference type="GO" id="GO:0005886">
    <property type="term" value="C:plasma membrane"/>
    <property type="evidence" value="ECO:0007669"/>
    <property type="project" value="TreeGrafter"/>
</dbReference>
<sequence>MMVNRKSKGNDVDTLIYMQSNSEEPSSSETDASSNTASTAEAEKCVETAVEYDDTDDQLLDSNWRNPWDWFVHDFLHDLTALWFLAVHVLCFFLCIFFAPMISPVKLASREALNRAIAQELGSDVGNFSNVTSMGVVHLHTIRNAMCFVFATIVTYTLTLIAVLLTRYLIIKLFVQRLYSISRLAIVITYAVDPAASYCIWAIINYALFRGYTKPLMVDPATQFYYFLLFGRRMSKLLIIDQRCYAWANSVCHLQILIAVRRLVLSSLLFLFELTFLPNYSAELKCFLKDQALLRRLHFLKKARESNNPEVLHSVEEARAAVENIPLPETPIIYDHHVYYASDNFKIFRPTIHGWLYQKQLACDMNRKIEEVAQFYKDSWIKQCSSNFLTNWSALHDVVHNPPELLFMDYYVPLTSKNTVQDYSRLLFDHMYETMSALNHSATQPTQPSPRTNASTSEPEIEPLRSSKTNVEIPLHVLISRKTARFSAEPLVARSKSNVHLLRMLTNASDSEDDVANEKQPDTRARSSQTLHEDRRCLTPKMFSCLNSPVVDEFFAEYDIGNCGSISSDVFVRNVLYMCSLRKRLMSTLKNQRSILCLVARLLSTVLWFLIFVLFLMTFRVNKNIVLPSTIGFFSAMIVALSHMYTSFITAIIFVVLSNPYNVGDRVRINEGEPMYVKSITTYNTKFRCIHGKEVTYQNSILSTLRITNETRARHAAQSMAIRVGGNTTPAALKQLMENLKGYVNSQPRNFVKDGCYIYRSDIQVGHYYILNVVLTYLENWSTTNTIFLLRKQVVLELARQCNMLGITYKKPIEHVTFCNTLNYTDKSSTD</sequence>
<dbReference type="AlphaFoldDB" id="A0AAD9GH06"/>
<dbReference type="InterPro" id="IPR023408">
    <property type="entry name" value="MscS_beta-dom_sf"/>
</dbReference>
<evidence type="ECO:0000256" key="1">
    <source>
        <dbReference type="ARBA" id="ARBA00004141"/>
    </source>
</evidence>
<reference evidence="9" key="2">
    <citation type="submission" date="2021-05" db="EMBL/GenBank/DDBJ databases">
        <authorList>
            <person name="Pain A."/>
        </authorList>
    </citation>
    <scope>NUCLEOTIDE SEQUENCE</scope>
    <source>
        <strain evidence="9">1802A</strain>
    </source>
</reference>
<feature type="compositionally biased region" description="Basic and acidic residues" evidence="6">
    <location>
        <begin position="516"/>
        <end position="530"/>
    </location>
</feature>
<evidence type="ECO:0000256" key="6">
    <source>
        <dbReference type="SAM" id="MobiDB-lite"/>
    </source>
</evidence>
<evidence type="ECO:0000256" key="7">
    <source>
        <dbReference type="SAM" id="Phobius"/>
    </source>
</evidence>
<feature type="region of interest" description="Disordered" evidence="6">
    <location>
        <begin position="510"/>
        <end position="530"/>
    </location>
</feature>
<feature type="transmembrane region" description="Helical" evidence="7">
    <location>
        <begin position="148"/>
        <end position="170"/>
    </location>
</feature>
<evidence type="ECO:0000256" key="5">
    <source>
        <dbReference type="ARBA" id="ARBA00023136"/>
    </source>
</evidence>
<feature type="transmembrane region" description="Helical" evidence="7">
    <location>
        <begin position="182"/>
        <end position="204"/>
    </location>
</feature>
<evidence type="ECO:0000256" key="4">
    <source>
        <dbReference type="ARBA" id="ARBA00022989"/>
    </source>
</evidence>
<gene>
    <name evidence="9" type="ORF">X943_000093</name>
</gene>
<feature type="compositionally biased region" description="Polar residues" evidence="6">
    <location>
        <begin position="439"/>
        <end position="458"/>
    </location>
</feature>
<feature type="transmembrane region" description="Helical" evidence="7">
    <location>
        <begin position="598"/>
        <end position="619"/>
    </location>
</feature>
<dbReference type="Proteomes" id="UP001195914">
    <property type="component" value="Unassembled WGS sequence"/>
</dbReference>
<keyword evidence="3 7" id="KW-0812">Transmembrane</keyword>
<organism evidence="9 10">
    <name type="scientific">Babesia divergens</name>
    <dbReference type="NCBI Taxonomy" id="32595"/>
    <lineage>
        <taxon>Eukaryota</taxon>
        <taxon>Sar</taxon>
        <taxon>Alveolata</taxon>
        <taxon>Apicomplexa</taxon>
        <taxon>Aconoidasida</taxon>
        <taxon>Piroplasmida</taxon>
        <taxon>Babesiidae</taxon>
        <taxon>Babesia</taxon>
    </lineage>
</organism>
<name>A0AAD9GH06_BABDI</name>
<feature type="domain" description="Mechanosensitive ion channel MscS" evidence="8">
    <location>
        <begin position="651"/>
        <end position="711"/>
    </location>
</feature>
<evidence type="ECO:0000256" key="3">
    <source>
        <dbReference type="ARBA" id="ARBA00022692"/>
    </source>
</evidence>
<accession>A0AAD9GH06</accession>
<comment type="similarity">
    <text evidence="2">Belongs to the MscS (TC 1.A.23) family.</text>
</comment>
<dbReference type="InterPro" id="IPR010920">
    <property type="entry name" value="LSM_dom_sf"/>
</dbReference>